<evidence type="ECO:0000313" key="1">
    <source>
        <dbReference type="EMBL" id="KAJ9076361.1"/>
    </source>
</evidence>
<dbReference type="EMBL" id="QTSX02002292">
    <property type="protein sequence ID" value="KAJ9076361.1"/>
    <property type="molecule type" value="Genomic_DNA"/>
</dbReference>
<gene>
    <name evidence="1" type="ORF">DSO57_1027071</name>
</gene>
<dbReference type="Proteomes" id="UP001165960">
    <property type="component" value="Unassembled WGS sequence"/>
</dbReference>
<keyword evidence="2" id="KW-1185">Reference proteome</keyword>
<sequence>MPSLSRVHTPLYASQPTGRRSLSNQQRVVESVLPDALVAQIRTLEFDDMLHNGFHGFSFFGKSKPVVSTLKLTLTPSNARDSCSKRLSRFWF</sequence>
<comment type="caution">
    <text evidence="1">The sequence shown here is derived from an EMBL/GenBank/DDBJ whole genome shotgun (WGS) entry which is preliminary data.</text>
</comment>
<reference evidence="1" key="1">
    <citation type="submission" date="2022-04" db="EMBL/GenBank/DDBJ databases">
        <title>Genome of the entomopathogenic fungus Entomophthora muscae.</title>
        <authorList>
            <person name="Elya C."/>
            <person name="Lovett B.R."/>
            <person name="Lee E."/>
            <person name="Macias A.M."/>
            <person name="Hajek A.E."/>
            <person name="De Bivort B.L."/>
            <person name="Kasson M.T."/>
            <person name="De Fine Licht H.H."/>
            <person name="Stajich J.E."/>
        </authorList>
    </citation>
    <scope>NUCLEOTIDE SEQUENCE</scope>
    <source>
        <strain evidence="1">Berkeley</strain>
    </source>
</reference>
<proteinExistence type="predicted"/>
<evidence type="ECO:0000313" key="2">
    <source>
        <dbReference type="Proteomes" id="UP001165960"/>
    </source>
</evidence>
<organism evidence="1 2">
    <name type="scientific">Entomophthora muscae</name>
    <dbReference type="NCBI Taxonomy" id="34485"/>
    <lineage>
        <taxon>Eukaryota</taxon>
        <taxon>Fungi</taxon>
        <taxon>Fungi incertae sedis</taxon>
        <taxon>Zoopagomycota</taxon>
        <taxon>Entomophthoromycotina</taxon>
        <taxon>Entomophthoromycetes</taxon>
        <taxon>Entomophthorales</taxon>
        <taxon>Entomophthoraceae</taxon>
        <taxon>Entomophthora</taxon>
    </lineage>
</organism>
<name>A0ACC2TPR7_9FUNG</name>
<accession>A0ACC2TPR7</accession>
<protein>
    <submittedName>
        <fullName evidence="1">Uncharacterized protein</fullName>
    </submittedName>
</protein>